<keyword evidence="6" id="KW-0808">Transferase</keyword>
<dbReference type="GO" id="GO:0004674">
    <property type="term" value="F:protein serine/threonine kinase activity"/>
    <property type="evidence" value="ECO:0007669"/>
    <property type="project" value="UniProtKB-KW"/>
</dbReference>
<dbReference type="InterPro" id="IPR008271">
    <property type="entry name" value="Ser/Thr_kinase_AS"/>
</dbReference>
<dbReference type="InterPro" id="IPR000014">
    <property type="entry name" value="PAS"/>
</dbReference>
<dbReference type="AlphaFoldDB" id="A0A077X231"/>
<dbReference type="GO" id="GO:0045719">
    <property type="term" value="P:negative regulation of glycogen biosynthetic process"/>
    <property type="evidence" value="ECO:0007669"/>
    <property type="project" value="TreeGrafter"/>
</dbReference>
<protein>
    <recommendedName>
        <fullName evidence="2">non-specific serine/threonine protein kinase</fullName>
        <ecNumber evidence="2">2.7.11.1</ecNumber>
    </recommendedName>
</protein>
<keyword evidence="3" id="KW-0963">Cytoplasm</keyword>
<evidence type="ECO:0000256" key="13">
    <source>
        <dbReference type="SAM" id="MobiDB-lite"/>
    </source>
</evidence>
<comment type="catalytic activity">
    <reaction evidence="10">
        <text>L-threonyl-[protein] + ATP = O-phospho-L-threonyl-[protein] + ADP + H(+)</text>
        <dbReference type="Rhea" id="RHEA:46608"/>
        <dbReference type="Rhea" id="RHEA-COMP:11060"/>
        <dbReference type="Rhea" id="RHEA-COMP:11605"/>
        <dbReference type="ChEBI" id="CHEBI:15378"/>
        <dbReference type="ChEBI" id="CHEBI:30013"/>
        <dbReference type="ChEBI" id="CHEBI:30616"/>
        <dbReference type="ChEBI" id="CHEBI:61977"/>
        <dbReference type="ChEBI" id="CHEBI:456216"/>
        <dbReference type="EC" id="2.7.11.1"/>
    </reaction>
</comment>
<dbReference type="CDD" id="cd00130">
    <property type="entry name" value="PAS"/>
    <property type="match status" value="1"/>
</dbReference>
<dbReference type="InterPro" id="IPR000719">
    <property type="entry name" value="Prot_kinase_dom"/>
</dbReference>
<keyword evidence="9 12" id="KW-0067">ATP-binding</keyword>
<dbReference type="GO" id="GO:0005524">
    <property type="term" value="F:ATP binding"/>
    <property type="evidence" value="ECO:0007669"/>
    <property type="project" value="UniProtKB-UniRule"/>
</dbReference>
<dbReference type="PROSITE" id="PS50011">
    <property type="entry name" value="PROTEIN_KINASE_DOM"/>
    <property type="match status" value="1"/>
</dbReference>
<feature type="compositionally biased region" description="Basic and acidic residues" evidence="13">
    <location>
        <begin position="734"/>
        <end position="761"/>
    </location>
</feature>
<comment type="catalytic activity">
    <reaction evidence="11">
        <text>L-seryl-[protein] + ATP = O-phospho-L-seryl-[protein] + ADP + H(+)</text>
        <dbReference type="Rhea" id="RHEA:17989"/>
        <dbReference type="Rhea" id="RHEA-COMP:9863"/>
        <dbReference type="Rhea" id="RHEA-COMP:11604"/>
        <dbReference type="ChEBI" id="CHEBI:15378"/>
        <dbReference type="ChEBI" id="CHEBI:29999"/>
        <dbReference type="ChEBI" id="CHEBI:30616"/>
        <dbReference type="ChEBI" id="CHEBI:83421"/>
        <dbReference type="ChEBI" id="CHEBI:456216"/>
        <dbReference type="EC" id="2.7.11.1"/>
    </reaction>
</comment>
<name>A0A077X231_9FUNG</name>
<keyword evidence="5" id="KW-0597">Phosphoprotein</keyword>
<dbReference type="CDD" id="cd14004">
    <property type="entry name" value="STKc_PASK"/>
    <property type="match status" value="1"/>
</dbReference>
<sequence>MDPSLPRSTLSMQSVIKENLPCSNIRESSNDDKNSSLLQLPMAQDSQDAVNDDLVLGADSLIRLREHHEDDWHHRSRESNSSTRHPQESLHSYRFASSNSSTTRTDIADLRRSLMNRSRNFIRQSKSSPWKTTDTLPAHYDPATLMMEDIGRTKTKSVGHSPVAYFSMEHYRSSRRRQHTNPMADIIEGKSSRPASPVTPDDGDLVAEKFKSLKVNESTTRPSCSPPPPLNIITPDNNNNNNNNNNTTLGEQLSRTSTSSYSSSCCSSSSLSDDPRNDGGTLSPRHQQRHPSSCAAIFPHPVLHNTSRFLPQNQAILTTYDDWRVILSNDIAALVLVGASGSCRSLVGRSVIEFIEPSYRSRFLDMVNKRKQELSHLEDSSGGMVLVCGNVLPIVKQDGTKSAASLWLKEKRNDAGSPVYIWIFEEVFETVTHLSIDMEGTIRYVDDTVHELYGYEPGELIGKSVDLIIPSLASSPYANRVEHINHLRFFGSRTKLGAHFPIVAKVHTVSRSDTNDQQVPCFTLRITSIPMIAGLVTIHRDGTIEGCNAEFAKYMFGLSQDAFVTGKKQGIADVLPQMPALLQCLQRDDLLQHGIIINSLICRKLVADMETTPRFLSPMQGSNSRKLTETPNGQSLPILFAVHRDKTPIEVQLQLKLMEGTDDICALWITFDRDATFARFGHVIQATNPPLEIKQQDGLGLPTAKRPPTTSSSLSSDDQYYPPSTASSAVSTHINDKSDHASKQHDASDALNTKEENDRPTPRIITSFQRPTFASTVNNNDNNVPSSPISPCTIGTPVNGNRQRSGSLFQSCASSSSGPEYSAQTNATTIDDYTILENLGQGAYGLVKLAVRKDDPEQRKVVIKYVIKSRILVDCWTKDRKLGVIPVEIHILHTLRKIPHANCSDMLDYFEDDDHYYIVMGLHGVGMDLFDYIELKNGMDDMEIRSIFKQIALAVRHLHDHKIVHRDIKDENVVLDQNGGVRLIDFGSAAYLKGRRYDTFVGTLDYAAPEILAGQTYEGPAQDIWALGILLYTLVYRENPFYDIDEILSHELRIPFVLSEGSLDLIRKMLDRNVENRLNIHQVLEHPWLN</sequence>
<keyword evidence="8" id="KW-0418">Kinase</keyword>
<dbReference type="PROSITE" id="PS00107">
    <property type="entry name" value="PROTEIN_KINASE_ATP"/>
    <property type="match status" value="1"/>
</dbReference>
<dbReference type="PROSITE" id="PS00108">
    <property type="entry name" value="PROTEIN_KINASE_ST"/>
    <property type="match status" value="1"/>
</dbReference>
<evidence type="ECO:0000259" key="14">
    <source>
        <dbReference type="PROSITE" id="PS50011"/>
    </source>
</evidence>
<evidence type="ECO:0000256" key="11">
    <source>
        <dbReference type="ARBA" id="ARBA00048679"/>
    </source>
</evidence>
<feature type="region of interest" description="Disordered" evidence="13">
    <location>
        <begin position="213"/>
        <end position="291"/>
    </location>
</feature>
<dbReference type="PANTHER" id="PTHR24346">
    <property type="entry name" value="MAP/MICROTUBULE AFFINITY-REGULATING KINASE"/>
    <property type="match status" value="1"/>
</dbReference>
<feature type="region of interest" description="Disordered" evidence="13">
    <location>
        <begin position="70"/>
        <end position="104"/>
    </location>
</feature>
<evidence type="ECO:0000256" key="8">
    <source>
        <dbReference type="ARBA" id="ARBA00022777"/>
    </source>
</evidence>
<dbReference type="Gene3D" id="3.30.450.20">
    <property type="entry name" value="PAS domain"/>
    <property type="match status" value="2"/>
</dbReference>
<evidence type="ECO:0000256" key="1">
    <source>
        <dbReference type="ARBA" id="ARBA00004496"/>
    </source>
</evidence>
<dbReference type="InterPro" id="IPR017441">
    <property type="entry name" value="Protein_kinase_ATP_BS"/>
</dbReference>
<dbReference type="Gene3D" id="3.30.200.20">
    <property type="entry name" value="Phosphorylase Kinase, domain 1"/>
    <property type="match status" value="1"/>
</dbReference>
<comment type="subcellular location">
    <subcellularLocation>
        <location evidence="1">Cytoplasm</location>
    </subcellularLocation>
</comment>
<evidence type="ECO:0000256" key="4">
    <source>
        <dbReference type="ARBA" id="ARBA00022527"/>
    </source>
</evidence>
<feature type="compositionally biased region" description="Low complexity" evidence="13">
    <location>
        <begin position="707"/>
        <end position="724"/>
    </location>
</feature>
<feature type="compositionally biased region" description="Low complexity" evidence="13">
    <location>
        <begin position="237"/>
        <end position="246"/>
    </location>
</feature>
<feature type="compositionally biased region" description="Low complexity" evidence="13">
    <location>
        <begin position="253"/>
        <end position="272"/>
    </location>
</feature>
<evidence type="ECO:0000256" key="5">
    <source>
        <dbReference type="ARBA" id="ARBA00022553"/>
    </source>
</evidence>
<evidence type="ECO:0000256" key="10">
    <source>
        <dbReference type="ARBA" id="ARBA00047899"/>
    </source>
</evidence>
<evidence type="ECO:0000256" key="3">
    <source>
        <dbReference type="ARBA" id="ARBA00022490"/>
    </source>
</evidence>
<evidence type="ECO:0000256" key="12">
    <source>
        <dbReference type="PROSITE-ProRule" id="PRU10141"/>
    </source>
</evidence>
<dbReference type="EC" id="2.7.11.1" evidence="2"/>
<gene>
    <name evidence="16" type="ORF">LRAMOSA05265</name>
</gene>
<dbReference type="SUPFAM" id="SSF55785">
    <property type="entry name" value="PYP-like sensor domain (PAS domain)"/>
    <property type="match status" value="1"/>
</dbReference>
<evidence type="ECO:0000256" key="2">
    <source>
        <dbReference type="ARBA" id="ARBA00012513"/>
    </source>
</evidence>
<evidence type="ECO:0000259" key="15">
    <source>
        <dbReference type="PROSITE" id="PS50112"/>
    </source>
</evidence>
<dbReference type="SMART" id="SM00220">
    <property type="entry name" value="S_TKc"/>
    <property type="match status" value="1"/>
</dbReference>
<dbReference type="OrthoDB" id="10252171at2759"/>
<dbReference type="PANTHER" id="PTHR24346:SF51">
    <property type="entry name" value="PAS DOMAIN-CONTAINING SERINE_THREONINE-PROTEIN KINASE"/>
    <property type="match status" value="1"/>
</dbReference>
<feature type="binding site" evidence="12">
    <location>
        <position position="868"/>
    </location>
    <ligand>
        <name>ATP</name>
        <dbReference type="ChEBI" id="CHEBI:30616"/>
    </ligand>
</feature>
<dbReference type="EMBL" id="LK023368">
    <property type="protein sequence ID" value="CDS13082.1"/>
    <property type="molecule type" value="Genomic_DNA"/>
</dbReference>
<dbReference type="PROSITE" id="PS50112">
    <property type="entry name" value="PAS"/>
    <property type="match status" value="1"/>
</dbReference>
<feature type="domain" description="Protein kinase" evidence="14">
    <location>
        <begin position="833"/>
        <end position="1089"/>
    </location>
</feature>
<evidence type="ECO:0000256" key="7">
    <source>
        <dbReference type="ARBA" id="ARBA00022741"/>
    </source>
</evidence>
<feature type="compositionally biased region" description="Polar residues" evidence="13">
    <location>
        <begin position="95"/>
        <end position="104"/>
    </location>
</feature>
<dbReference type="GO" id="GO:0035556">
    <property type="term" value="P:intracellular signal transduction"/>
    <property type="evidence" value="ECO:0007669"/>
    <property type="project" value="TreeGrafter"/>
</dbReference>
<organism evidence="16">
    <name type="scientific">Lichtheimia ramosa</name>
    <dbReference type="NCBI Taxonomy" id="688394"/>
    <lineage>
        <taxon>Eukaryota</taxon>
        <taxon>Fungi</taxon>
        <taxon>Fungi incertae sedis</taxon>
        <taxon>Mucoromycota</taxon>
        <taxon>Mucoromycotina</taxon>
        <taxon>Mucoromycetes</taxon>
        <taxon>Mucorales</taxon>
        <taxon>Lichtheimiaceae</taxon>
        <taxon>Lichtheimia</taxon>
    </lineage>
</organism>
<keyword evidence="7 12" id="KW-0547">Nucleotide-binding</keyword>
<dbReference type="FunFam" id="1.10.510.10:FF:000320">
    <property type="entry name" value="Serine/threonine protein kinase"/>
    <property type="match status" value="1"/>
</dbReference>
<dbReference type="InterPro" id="IPR011009">
    <property type="entry name" value="Kinase-like_dom_sf"/>
</dbReference>
<proteinExistence type="predicted"/>
<evidence type="ECO:0000256" key="9">
    <source>
        <dbReference type="ARBA" id="ARBA00022840"/>
    </source>
</evidence>
<dbReference type="SUPFAM" id="SSF56112">
    <property type="entry name" value="Protein kinase-like (PK-like)"/>
    <property type="match status" value="1"/>
</dbReference>
<feature type="domain" description="PAS" evidence="15">
    <location>
        <begin position="434"/>
        <end position="471"/>
    </location>
</feature>
<dbReference type="InterPro" id="IPR035965">
    <property type="entry name" value="PAS-like_dom_sf"/>
</dbReference>
<dbReference type="Gene3D" id="1.10.510.10">
    <property type="entry name" value="Transferase(Phosphotransferase) domain 1"/>
    <property type="match status" value="1"/>
</dbReference>
<dbReference type="FunFam" id="3.30.200.20:FF:000314">
    <property type="entry name" value="Serine/threonine protein kinase"/>
    <property type="match status" value="1"/>
</dbReference>
<dbReference type="SMART" id="SM00091">
    <property type="entry name" value="PAS"/>
    <property type="match status" value="2"/>
</dbReference>
<reference evidence="16" key="1">
    <citation type="journal article" date="2014" name="Genome Announc.">
        <title>De novo whole-genome sequence and genome annotation of Lichtheimia ramosa.</title>
        <authorList>
            <person name="Linde J."/>
            <person name="Schwartze V."/>
            <person name="Binder U."/>
            <person name="Lass-Florl C."/>
            <person name="Voigt K."/>
            <person name="Horn F."/>
        </authorList>
    </citation>
    <scope>NUCLEOTIDE SEQUENCE</scope>
    <source>
        <strain evidence="16">JMRC FSU:6197</strain>
    </source>
</reference>
<accession>A0A077X231</accession>
<dbReference type="GO" id="GO:0005634">
    <property type="term" value="C:nucleus"/>
    <property type="evidence" value="ECO:0007669"/>
    <property type="project" value="TreeGrafter"/>
</dbReference>
<dbReference type="Pfam" id="PF00069">
    <property type="entry name" value="Pkinase"/>
    <property type="match status" value="1"/>
</dbReference>
<feature type="region of interest" description="Disordered" evidence="13">
    <location>
        <begin position="691"/>
        <end position="764"/>
    </location>
</feature>
<dbReference type="GO" id="GO:0005829">
    <property type="term" value="C:cytosol"/>
    <property type="evidence" value="ECO:0007669"/>
    <property type="project" value="TreeGrafter"/>
</dbReference>
<evidence type="ECO:0000256" key="6">
    <source>
        <dbReference type="ARBA" id="ARBA00022679"/>
    </source>
</evidence>
<evidence type="ECO:0000313" key="16">
    <source>
        <dbReference type="EMBL" id="CDS13082.1"/>
    </source>
</evidence>
<keyword evidence="4" id="KW-0723">Serine/threonine-protein kinase</keyword>